<evidence type="ECO:0000256" key="1">
    <source>
        <dbReference type="ARBA" id="ARBA00004418"/>
    </source>
</evidence>
<feature type="chain" id="PRO_5045393874" description="LTXXQ motif family protein" evidence="6">
    <location>
        <begin position="25"/>
        <end position="162"/>
    </location>
</feature>
<reference evidence="8" key="1">
    <citation type="journal article" date="2019" name="Int. J. Syst. Evol. Microbiol.">
        <title>The Global Catalogue of Microorganisms (GCM) 10K type strain sequencing project: providing services to taxonomists for standard genome sequencing and annotation.</title>
        <authorList>
            <consortium name="The Broad Institute Genomics Platform"/>
            <consortium name="The Broad Institute Genome Sequencing Center for Infectious Disease"/>
            <person name="Wu L."/>
            <person name="Ma J."/>
        </authorList>
    </citation>
    <scope>NUCLEOTIDE SEQUENCE [LARGE SCALE GENOMIC DNA]</scope>
    <source>
        <strain evidence="8">CGMCC 1.15341</strain>
    </source>
</reference>
<feature type="signal peptide" evidence="6">
    <location>
        <begin position="1"/>
        <end position="24"/>
    </location>
</feature>
<sequence length="162" mass="18191">MRKLLIGGIAATLLATSVAGVAVAHDRGESRQQRFAEALNLTEEQQAQMKQLWDQHREERQQQREAKGQGPMAGMRALDPTSETFQADVDKLIADAQARVAERIQNQAQMKQEMSQILTPEQQTKMQELMAQHGDRDGKDFGPGMHRGDWGGYHRGEGRDCH</sequence>
<keyword evidence="3 6" id="KW-0732">Signal</keyword>
<comment type="subcellular location">
    <subcellularLocation>
        <location evidence="1">Periplasm</location>
    </subcellularLocation>
</comment>
<accession>A0ABQ1KUG4</accession>
<feature type="region of interest" description="Disordered" evidence="5">
    <location>
        <begin position="53"/>
        <end position="81"/>
    </location>
</feature>
<organism evidence="7 8">
    <name type="scientific">Marinobacterium zhoushanense</name>
    <dbReference type="NCBI Taxonomy" id="1679163"/>
    <lineage>
        <taxon>Bacteria</taxon>
        <taxon>Pseudomonadati</taxon>
        <taxon>Pseudomonadota</taxon>
        <taxon>Gammaproteobacteria</taxon>
        <taxon>Oceanospirillales</taxon>
        <taxon>Oceanospirillaceae</taxon>
        <taxon>Marinobacterium</taxon>
    </lineage>
</organism>
<protein>
    <recommendedName>
        <fullName evidence="9">LTXXQ motif family protein</fullName>
    </recommendedName>
</protein>
<evidence type="ECO:0008006" key="9">
    <source>
        <dbReference type="Google" id="ProtNLM"/>
    </source>
</evidence>
<feature type="compositionally biased region" description="Basic and acidic residues" evidence="5">
    <location>
        <begin position="53"/>
        <end position="67"/>
    </location>
</feature>
<dbReference type="Pfam" id="PF07813">
    <property type="entry name" value="LTXXQ"/>
    <property type="match status" value="1"/>
</dbReference>
<keyword evidence="8" id="KW-1185">Reference proteome</keyword>
<dbReference type="RefSeq" id="WP_188751498.1">
    <property type="nucleotide sequence ID" value="NZ_BMIJ01000009.1"/>
</dbReference>
<evidence type="ECO:0000256" key="5">
    <source>
        <dbReference type="SAM" id="MobiDB-lite"/>
    </source>
</evidence>
<name>A0ABQ1KUG4_9GAMM</name>
<dbReference type="Gene3D" id="1.20.120.1490">
    <property type="match status" value="1"/>
</dbReference>
<keyword evidence="4" id="KW-0574">Periplasm</keyword>
<dbReference type="PANTHER" id="PTHR38102">
    <property type="entry name" value="PERIPLASMIC CHAPERONE SPY"/>
    <property type="match status" value="1"/>
</dbReference>
<feature type="region of interest" description="Disordered" evidence="5">
    <location>
        <begin position="134"/>
        <end position="162"/>
    </location>
</feature>
<dbReference type="Proteomes" id="UP000629025">
    <property type="component" value="Unassembled WGS sequence"/>
</dbReference>
<dbReference type="InterPro" id="IPR012899">
    <property type="entry name" value="LTXXQ"/>
</dbReference>
<proteinExistence type="inferred from homology"/>
<evidence type="ECO:0000313" key="8">
    <source>
        <dbReference type="Proteomes" id="UP000629025"/>
    </source>
</evidence>
<dbReference type="EMBL" id="BMIJ01000009">
    <property type="protein sequence ID" value="GGC08871.1"/>
    <property type="molecule type" value="Genomic_DNA"/>
</dbReference>
<evidence type="ECO:0000256" key="2">
    <source>
        <dbReference type="ARBA" id="ARBA00008441"/>
    </source>
</evidence>
<dbReference type="InterPro" id="IPR052211">
    <property type="entry name" value="Cpx_auxiliary_protein"/>
</dbReference>
<evidence type="ECO:0000256" key="3">
    <source>
        <dbReference type="ARBA" id="ARBA00022729"/>
    </source>
</evidence>
<gene>
    <name evidence="7" type="ORF">GCM10011352_39040</name>
</gene>
<dbReference type="PANTHER" id="PTHR38102:SF1">
    <property type="entry name" value="PERIPLASMIC CHAPERONE SPY"/>
    <property type="match status" value="1"/>
</dbReference>
<evidence type="ECO:0000256" key="6">
    <source>
        <dbReference type="SAM" id="SignalP"/>
    </source>
</evidence>
<evidence type="ECO:0000256" key="4">
    <source>
        <dbReference type="ARBA" id="ARBA00022764"/>
    </source>
</evidence>
<evidence type="ECO:0000313" key="7">
    <source>
        <dbReference type="EMBL" id="GGC08871.1"/>
    </source>
</evidence>
<comment type="similarity">
    <text evidence="2">Belongs to the CpxP/Spy family.</text>
</comment>
<comment type="caution">
    <text evidence="7">The sequence shown here is derived from an EMBL/GenBank/DDBJ whole genome shotgun (WGS) entry which is preliminary data.</text>
</comment>